<accession>A0A0S1MID8</accession>
<dbReference type="GO" id="GO:0016787">
    <property type="term" value="F:hydrolase activity"/>
    <property type="evidence" value="ECO:0007669"/>
    <property type="project" value="UniProtKB-KW"/>
</dbReference>
<evidence type="ECO:0000313" key="2">
    <source>
        <dbReference type="EMBL" id="ALL40652.1"/>
    </source>
</evidence>
<dbReference type="AlphaFoldDB" id="A0A0S1MID8"/>
<keyword evidence="1" id="KW-0812">Transmembrane</keyword>
<sequence length="49" mass="5541">MSEDGKNYLKDVSEFGKVLDFITIMVSFMIHFIAKYSWPGKNLKALLGG</sequence>
<evidence type="ECO:0000256" key="1">
    <source>
        <dbReference type="SAM" id="Phobius"/>
    </source>
</evidence>
<name>A0A0S1MID8_PHAPC</name>
<keyword evidence="1" id="KW-1133">Transmembrane helix</keyword>
<keyword evidence="2" id="KW-0378">Hydrolase</keyword>
<proteinExistence type="evidence at transcript level"/>
<dbReference type="EMBL" id="KT246561">
    <property type="protein sequence ID" value="ALL40652.1"/>
    <property type="molecule type" value="mRNA"/>
</dbReference>
<reference evidence="2" key="1">
    <citation type="submission" date="2015-07" db="EMBL/GenBank/DDBJ databases">
        <title>Elucidating the P. pachyrhizi secretome and potential effectors.</title>
        <authorList>
            <person name="de Carvalho M.C.C.G."/>
            <person name="Nascimento L.C."/>
            <person name="Darben L.M."/>
            <person name="Polizel-Podanosqui A.M."/>
            <person name="Lopes-Caitar V.S."/>
            <person name="Rocha C.S."/>
            <person name="Qi M."/>
            <person name="Carazolle M."/>
            <person name="Kuwahara M.K."/>
            <person name="Pereira G.A.G."/>
            <person name="Abdelnoor R.V."/>
            <person name="Whitham S.A."/>
            <person name="Marcelino-Guimaraes F.C."/>
        </authorList>
    </citation>
    <scope>NUCLEOTIDE SEQUENCE</scope>
</reference>
<protein>
    <submittedName>
        <fullName evidence="2">Family 18 glycoside hydrolase</fullName>
    </submittedName>
</protein>
<keyword evidence="1" id="KW-0472">Membrane</keyword>
<organism evidence="2">
    <name type="scientific">Phakopsora pachyrhizi</name>
    <name type="common">Asian soybean rust disease fungus</name>
    <dbReference type="NCBI Taxonomy" id="170000"/>
    <lineage>
        <taxon>Eukaryota</taxon>
        <taxon>Fungi</taxon>
        <taxon>Dikarya</taxon>
        <taxon>Basidiomycota</taxon>
        <taxon>Pucciniomycotina</taxon>
        <taxon>Pucciniomycetes</taxon>
        <taxon>Pucciniales</taxon>
        <taxon>Phakopsoraceae</taxon>
        <taxon>Phakopsora</taxon>
    </lineage>
</organism>
<feature type="transmembrane region" description="Helical" evidence="1">
    <location>
        <begin position="15"/>
        <end position="34"/>
    </location>
</feature>